<keyword evidence="7" id="KW-0413">Isomerase</keyword>
<keyword evidence="16" id="KW-1185">Reference proteome</keyword>
<dbReference type="PANTHER" id="PTHR11070">
    <property type="entry name" value="UVRD / RECB / PCRA DNA HELICASE FAMILY MEMBER"/>
    <property type="match status" value="1"/>
</dbReference>
<dbReference type="PROSITE" id="PS51198">
    <property type="entry name" value="UVRD_HELICASE_ATP_BIND"/>
    <property type="match status" value="1"/>
</dbReference>
<dbReference type="InterPro" id="IPR027417">
    <property type="entry name" value="P-loop_NTPase"/>
</dbReference>
<keyword evidence="6" id="KW-0238">DNA-binding</keyword>
<feature type="binding site" evidence="11">
    <location>
        <begin position="320"/>
        <end position="327"/>
    </location>
    <ligand>
        <name>ATP</name>
        <dbReference type="ChEBI" id="CHEBI:30616"/>
    </ligand>
</feature>
<sequence length="1292" mass="141467">MSTCTKHIHNHQRHLKWSNKQPPALTISSGDVVTFDAIDSSNGQLSIDSDTSALNSFNLELADPAVGPVYVRDAEPGDALKIEVLALETSNWGWTALFPGFGLLADDFSEPHLKIWKFNQGAGYAELRPGVRVPLRPFLGIMGLAPGADGEFPTIPPTVVGGNIDCRDLVVGSTLYLPVQTPGALFSCGDGHAAEGHGEVCGTAIETNMKATIRFTVCKNHPWVQSPHLLLSPQPPASIVFPDKGQYVTMGVDSDILEATRKATRAMIEWLVATKGLTRNEAYILSSVAGDLKISEVVNVPNFGVTMTVTSPASILQVLAPPGSGKTKTLTARVAYLLSSSSVTTTSASKNGFRPQDVICCTFTIKSSREMRERLSQLIGDQVVSKLILGTFHSICRRYLVAYGHLIGLKKGFGIADSNDSLAIIKPNTARSRISGQKAQGISWQELDDARHPKSLEKQEFVQVYREYEAALASSNLLDYDDLLLRCVDLLRKHPHCVSNVQAVLVDEFQDTNLIQYELMNLFAARNRRITIVGDPDQSIYGFRSAEIKNLERMQNLYKNTSVVLLEDNYRSSGSILGSAEQVIEQDTARPVKKLLPTHGVGTMPVLRKLPSAAAEAQWMVAEIKRCITLTGELLKPSDFAILLRSASLSRQIESELGKQGVPYRMVGGSRFFDRVEIRLLLDYLRVVSHPANNDALVRIINVPTRKIGEETLKNLTTGAESAKLPLWTYIKDVAQGRRSSQKSFSKAASIGLSVLVGLIESARKKLGECLDDSSPRVLLEFIIAKLGFREYLTATYPLDEENRWANVEELLAQACDPSASNSQQDDFLPDIEGLEQNQGHIGEEALSRFLANVALSTEITSEEEDQPQEKITISTIHAAKGLEWPVVFVAAVYEGIIPHSRAEDSDEERRLLYVAMTRAQALLYLSLPRRDSKNGEETKPSSFLPSQLVETRFRAIGPKFHDKTIFGIADILGRDHPNQEAIVRGLQAGLPSVNDDLWTHDGEYNSETATRWDGSQTVMSLDGRGTTQEHWTKRRRLNDKTQTATTMASPASGFVTSSSSYTMSNASGFSISNSTMSMGFSTARQHMETAPAISKELTPVAQNKPVASSNRKDGAAPPGQETLSRYFGINRQKPQNMQPPSTSKAGPGDAKRGSKTIHRDQTVATDASSRTSHNVSNGGYRIQPQRYQPPRPVPLAVADANNYTWLPSDKTTTTVATGNTKGVTETSHRPAATFHKTTTTMTTTMASNTTTMSQLSSNGNGNTGRKTLGIRRSLNNGWAERMNRANQQNGR</sequence>
<dbReference type="Pfam" id="PF03069">
    <property type="entry name" value="FmdA_AmdA"/>
    <property type="match status" value="1"/>
</dbReference>
<dbReference type="SUPFAM" id="SSF141130">
    <property type="entry name" value="Acetamidase/Formamidase-like"/>
    <property type="match status" value="1"/>
</dbReference>
<feature type="compositionally biased region" description="Basic and acidic residues" evidence="12">
    <location>
        <begin position="1150"/>
        <end position="1162"/>
    </location>
</feature>
<comment type="catalytic activity">
    <reaction evidence="10">
        <text>ATP + H2O = ADP + phosphate + H(+)</text>
        <dbReference type="Rhea" id="RHEA:13065"/>
        <dbReference type="ChEBI" id="CHEBI:15377"/>
        <dbReference type="ChEBI" id="CHEBI:15378"/>
        <dbReference type="ChEBI" id="CHEBI:30616"/>
        <dbReference type="ChEBI" id="CHEBI:43474"/>
        <dbReference type="ChEBI" id="CHEBI:456216"/>
        <dbReference type="EC" id="5.6.2.4"/>
    </reaction>
</comment>
<feature type="domain" description="UvrD-like helicase ATP-binding" evidence="13">
    <location>
        <begin position="299"/>
        <end position="573"/>
    </location>
</feature>
<dbReference type="GO" id="GO:0005524">
    <property type="term" value="F:ATP binding"/>
    <property type="evidence" value="ECO:0007669"/>
    <property type="project" value="UniProtKB-UniRule"/>
</dbReference>
<keyword evidence="2 11" id="KW-0547">Nucleotide-binding</keyword>
<evidence type="ECO:0000256" key="3">
    <source>
        <dbReference type="ARBA" id="ARBA00022801"/>
    </source>
</evidence>
<comment type="catalytic activity">
    <reaction evidence="8">
        <text>Couples ATP hydrolysis with the unwinding of duplex DNA by translocating in the 3'-5' direction.</text>
        <dbReference type="EC" id="5.6.2.4"/>
    </reaction>
</comment>
<evidence type="ECO:0000256" key="10">
    <source>
        <dbReference type="ARBA" id="ARBA00048988"/>
    </source>
</evidence>
<evidence type="ECO:0000256" key="7">
    <source>
        <dbReference type="ARBA" id="ARBA00023235"/>
    </source>
</evidence>
<evidence type="ECO:0000313" key="15">
    <source>
        <dbReference type="EMBL" id="OKL63994.1"/>
    </source>
</evidence>
<dbReference type="CDD" id="cd17932">
    <property type="entry name" value="DEXQc_UvrD"/>
    <property type="match status" value="1"/>
</dbReference>
<dbReference type="Pfam" id="PF00580">
    <property type="entry name" value="UvrD-helicase"/>
    <property type="match status" value="1"/>
</dbReference>
<dbReference type="RefSeq" id="XP_020124115.1">
    <property type="nucleotide sequence ID" value="XM_020259896.1"/>
</dbReference>
<dbReference type="Gene3D" id="3.40.50.300">
    <property type="entry name" value="P-loop containing nucleotide triphosphate hydrolases"/>
    <property type="match status" value="2"/>
</dbReference>
<dbReference type="Gene3D" id="1.10.486.10">
    <property type="entry name" value="PCRA, domain 4"/>
    <property type="match status" value="1"/>
</dbReference>
<organism evidence="15 16">
    <name type="scientific">Talaromyces atroroseus</name>
    <dbReference type="NCBI Taxonomy" id="1441469"/>
    <lineage>
        <taxon>Eukaryota</taxon>
        <taxon>Fungi</taxon>
        <taxon>Dikarya</taxon>
        <taxon>Ascomycota</taxon>
        <taxon>Pezizomycotina</taxon>
        <taxon>Eurotiomycetes</taxon>
        <taxon>Eurotiomycetidae</taxon>
        <taxon>Eurotiales</taxon>
        <taxon>Trichocomaceae</taxon>
        <taxon>Talaromyces</taxon>
        <taxon>Talaromyces sect. Trachyspermi</taxon>
    </lineage>
</organism>
<evidence type="ECO:0000256" key="6">
    <source>
        <dbReference type="ARBA" id="ARBA00023125"/>
    </source>
</evidence>
<keyword evidence="5 11" id="KW-0067">ATP-binding</keyword>
<dbReference type="FunFam" id="1.10.486.10:FF:000011">
    <property type="entry name" value="ATP-depentend DNA helicase, putative"/>
    <property type="match status" value="1"/>
</dbReference>
<dbReference type="InterPro" id="IPR014016">
    <property type="entry name" value="UvrD-like_ATP-bd"/>
</dbReference>
<evidence type="ECO:0000256" key="1">
    <source>
        <dbReference type="ARBA" id="ARBA00009922"/>
    </source>
</evidence>
<feature type="domain" description="UvrD-like helicase C-terminal" evidence="14">
    <location>
        <begin position="574"/>
        <end position="882"/>
    </location>
</feature>
<feature type="compositionally biased region" description="Polar residues" evidence="12">
    <location>
        <begin position="1163"/>
        <end position="1178"/>
    </location>
</feature>
<proteinExistence type="inferred from homology"/>
<evidence type="ECO:0000313" key="16">
    <source>
        <dbReference type="Proteomes" id="UP000214365"/>
    </source>
</evidence>
<dbReference type="Pfam" id="PF13361">
    <property type="entry name" value="UvrD_C"/>
    <property type="match status" value="1"/>
</dbReference>
<evidence type="ECO:0000256" key="11">
    <source>
        <dbReference type="PROSITE-ProRule" id="PRU00560"/>
    </source>
</evidence>
<dbReference type="InterPro" id="IPR013986">
    <property type="entry name" value="DExx_box_DNA_helicase_dom_sf"/>
</dbReference>
<dbReference type="Gene3D" id="2.60.120.580">
    <property type="entry name" value="Acetamidase/Formamidase-like domains"/>
    <property type="match status" value="2"/>
</dbReference>
<dbReference type="SUPFAM" id="SSF52540">
    <property type="entry name" value="P-loop containing nucleoside triphosphate hydrolases"/>
    <property type="match status" value="1"/>
</dbReference>
<dbReference type="CDD" id="cd18807">
    <property type="entry name" value="SF1_C_UvrD"/>
    <property type="match status" value="1"/>
</dbReference>
<evidence type="ECO:0000256" key="5">
    <source>
        <dbReference type="ARBA" id="ARBA00022840"/>
    </source>
</evidence>
<evidence type="ECO:0000256" key="4">
    <source>
        <dbReference type="ARBA" id="ARBA00022806"/>
    </source>
</evidence>
<comment type="similarity">
    <text evidence="1">Belongs to the helicase family. UvrD subfamily.</text>
</comment>
<feature type="compositionally biased region" description="Polar residues" evidence="12">
    <location>
        <begin position="1254"/>
        <end position="1266"/>
    </location>
</feature>
<dbReference type="InterPro" id="IPR014017">
    <property type="entry name" value="DNA_helicase_UvrD-like_C"/>
</dbReference>
<name>A0A225AZW6_TALAT</name>
<feature type="region of interest" description="Disordered" evidence="12">
    <location>
        <begin position="1253"/>
        <end position="1292"/>
    </location>
</feature>
<accession>A0A225AZW6</accession>
<dbReference type="InterPro" id="IPR004304">
    <property type="entry name" value="FmdA_AmdA"/>
</dbReference>
<protein>
    <recommendedName>
        <fullName evidence="9">DNA 3'-5' helicase</fullName>
        <ecNumber evidence="9">5.6.2.4</ecNumber>
    </recommendedName>
</protein>
<dbReference type="GeneID" id="30999879"/>
<keyword evidence="3 11" id="KW-0378">Hydrolase</keyword>
<dbReference type="PROSITE" id="PS51217">
    <property type="entry name" value="UVRD_HELICASE_CTER"/>
    <property type="match status" value="1"/>
</dbReference>
<evidence type="ECO:0000256" key="9">
    <source>
        <dbReference type="ARBA" id="ARBA00034808"/>
    </source>
</evidence>
<reference evidence="15 16" key="1">
    <citation type="submission" date="2015-06" db="EMBL/GenBank/DDBJ databases">
        <title>Talaromyces atroroseus IBT 11181 draft genome.</title>
        <authorList>
            <person name="Rasmussen K.B."/>
            <person name="Rasmussen S."/>
            <person name="Petersen B."/>
            <person name="Sicheritz-Ponten T."/>
            <person name="Mortensen U.H."/>
            <person name="Thrane U."/>
        </authorList>
    </citation>
    <scope>NUCLEOTIDE SEQUENCE [LARGE SCALE GENOMIC DNA]</scope>
    <source>
        <strain evidence="15 16">IBT 11181</strain>
    </source>
</reference>
<feature type="compositionally biased region" description="Polar residues" evidence="12">
    <location>
        <begin position="1133"/>
        <end position="1145"/>
    </location>
</feature>
<dbReference type="OrthoDB" id="1470711at2759"/>
<comment type="caution">
    <text evidence="15">The sequence shown here is derived from an EMBL/GenBank/DDBJ whole genome shotgun (WGS) entry which is preliminary data.</text>
</comment>
<feature type="region of interest" description="Disordered" evidence="12">
    <location>
        <begin position="1093"/>
        <end position="1191"/>
    </location>
</feature>
<evidence type="ECO:0000259" key="13">
    <source>
        <dbReference type="PROSITE" id="PS51198"/>
    </source>
</evidence>
<dbReference type="GO" id="GO:0005634">
    <property type="term" value="C:nucleus"/>
    <property type="evidence" value="ECO:0007669"/>
    <property type="project" value="TreeGrafter"/>
</dbReference>
<dbReference type="STRING" id="1441469.A0A225AZW6"/>
<dbReference type="Gene3D" id="1.10.10.160">
    <property type="match status" value="1"/>
</dbReference>
<dbReference type="GO" id="GO:0003677">
    <property type="term" value="F:DNA binding"/>
    <property type="evidence" value="ECO:0007669"/>
    <property type="project" value="UniProtKB-KW"/>
</dbReference>
<dbReference type="GO" id="GO:0000725">
    <property type="term" value="P:recombinational repair"/>
    <property type="evidence" value="ECO:0007669"/>
    <property type="project" value="TreeGrafter"/>
</dbReference>
<dbReference type="EMBL" id="LFMY01000001">
    <property type="protein sequence ID" value="OKL63994.1"/>
    <property type="molecule type" value="Genomic_DNA"/>
</dbReference>
<keyword evidence="4 11" id="KW-0347">Helicase</keyword>
<evidence type="ECO:0000256" key="12">
    <source>
        <dbReference type="SAM" id="MobiDB-lite"/>
    </source>
</evidence>
<evidence type="ECO:0000256" key="2">
    <source>
        <dbReference type="ARBA" id="ARBA00022741"/>
    </source>
</evidence>
<evidence type="ECO:0000256" key="8">
    <source>
        <dbReference type="ARBA" id="ARBA00034617"/>
    </source>
</evidence>
<dbReference type="Proteomes" id="UP000214365">
    <property type="component" value="Unassembled WGS sequence"/>
</dbReference>
<dbReference type="EC" id="5.6.2.4" evidence="9"/>
<dbReference type="GO" id="GO:0043138">
    <property type="term" value="F:3'-5' DNA helicase activity"/>
    <property type="evidence" value="ECO:0007669"/>
    <property type="project" value="UniProtKB-EC"/>
</dbReference>
<gene>
    <name evidence="15" type="ORF">UA08_00124</name>
</gene>
<evidence type="ECO:0000259" key="14">
    <source>
        <dbReference type="PROSITE" id="PS51217"/>
    </source>
</evidence>
<dbReference type="GO" id="GO:0016811">
    <property type="term" value="F:hydrolase activity, acting on carbon-nitrogen (but not peptide) bonds, in linear amides"/>
    <property type="evidence" value="ECO:0007669"/>
    <property type="project" value="InterPro"/>
</dbReference>
<dbReference type="InterPro" id="IPR000212">
    <property type="entry name" value="DNA_helicase_UvrD/REP"/>
</dbReference>
<dbReference type="PANTHER" id="PTHR11070:SF2">
    <property type="entry name" value="ATP-DEPENDENT DNA HELICASE SRS2"/>
    <property type="match status" value="1"/>
</dbReference>